<dbReference type="Proteomes" id="UP001489004">
    <property type="component" value="Unassembled WGS sequence"/>
</dbReference>
<feature type="compositionally biased region" description="Polar residues" evidence="2">
    <location>
        <begin position="1314"/>
        <end position="1325"/>
    </location>
</feature>
<evidence type="ECO:0000313" key="3">
    <source>
        <dbReference type="EMBL" id="KAK9814835.1"/>
    </source>
</evidence>
<feature type="region of interest" description="Disordered" evidence="2">
    <location>
        <begin position="1311"/>
        <end position="1371"/>
    </location>
</feature>
<feature type="compositionally biased region" description="Low complexity" evidence="2">
    <location>
        <begin position="444"/>
        <end position="458"/>
    </location>
</feature>
<feature type="region of interest" description="Disordered" evidence="2">
    <location>
        <begin position="444"/>
        <end position="464"/>
    </location>
</feature>
<feature type="region of interest" description="Disordered" evidence="2">
    <location>
        <begin position="784"/>
        <end position="819"/>
    </location>
</feature>
<dbReference type="EMBL" id="JALJOR010000007">
    <property type="protein sequence ID" value="KAK9814835.1"/>
    <property type="molecule type" value="Genomic_DNA"/>
</dbReference>
<name>A0AAW1Q262_9CHLO</name>
<feature type="compositionally biased region" description="Low complexity" evidence="2">
    <location>
        <begin position="681"/>
        <end position="694"/>
    </location>
</feature>
<keyword evidence="4" id="KW-1185">Reference proteome</keyword>
<feature type="compositionally biased region" description="Low complexity" evidence="2">
    <location>
        <begin position="1051"/>
        <end position="1063"/>
    </location>
</feature>
<evidence type="ECO:0000256" key="2">
    <source>
        <dbReference type="SAM" id="MobiDB-lite"/>
    </source>
</evidence>
<accession>A0AAW1Q262</accession>
<evidence type="ECO:0000256" key="1">
    <source>
        <dbReference type="SAM" id="Coils"/>
    </source>
</evidence>
<comment type="caution">
    <text evidence="3">The sequence shown here is derived from an EMBL/GenBank/DDBJ whole genome shotgun (WGS) entry which is preliminary data.</text>
</comment>
<evidence type="ECO:0000313" key="4">
    <source>
        <dbReference type="Proteomes" id="UP001489004"/>
    </source>
</evidence>
<feature type="region of interest" description="Disordered" evidence="2">
    <location>
        <begin position="321"/>
        <end position="341"/>
    </location>
</feature>
<feature type="region of interest" description="Disordered" evidence="2">
    <location>
        <begin position="1039"/>
        <end position="1063"/>
    </location>
</feature>
<proteinExistence type="predicted"/>
<feature type="compositionally biased region" description="Polar residues" evidence="2">
    <location>
        <begin position="789"/>
        <end position="804"/>
    </location>
</feature>
<feature type="compositionally biased region" description="Low complexity" evidence="2">
    <location>
        <begin position="1356"/>
        <end position="1371"/>
    </location>
</feature>
<feature type="coiled-coil region" evidence="1">
    <location>
        <begin position="1254"/>
        <end position="1281"/>
    </location>
</feature>
<feature type="region of interest" description="Disordered" evidence="2">
    <location>
        <begin position="531"/>
        <end position="559"/>
    </location>
</feature>
<gene>
    <name evidence="3" type="ORF">WJX72_012378</name>
</gene>
<feature type="region of interest" description="Disordered" evidence="2">
    <location>
        <begin position="662"/>
        <end position="737"/>
    </location>
</feature>
<keyword evidence="1" id="KW-0175">Coiled coil</keyword>
<protein>
    <submittedName>
        <fullName evidence="3">Uncharacterized protein</fullName>
    </submittedName>
</protein>
<organism evidence="3 4">
    <name type="scientific">[Myrmecia] bisecta</name>
    <dbReference type="NCBI Taxonomy" id="41462"/>
    <lineage>
        <taxon>Eukaryota</taxon>
        <taxon>Viridiplantae</taxon>
        <taxon>Chlorophyta</taxon>
        <taxon>core chlorophytes</taxon>
        <taxon>Trebouxiophyceae</taxon>
        <taxon>Trebouxiales</taxon>
        <taxon>Trebouxiaceae</taxon>
        <taxon>Myrmecia</taxon>
    </lineage>
</organism>
<sequence length="1533" mass="161756">MRAGSFVVVGAALPVPGAYNRRLGAYYRQLVVARAHPNSNIQVALDQELLLLEEQEGWSCKPPTQPRPWWHLLGQAALLVPLFLAAAMLPPRSRMYDPTALARGQPAIAQPAESLSHRAARRTQELVINPVSGKAQEWMHSTGEWTQRSVGSAKHRIAHTFQMGDLSAAEQQRAFKIVATVSSVVIGLVVLRMSMHDSEFAIDITRDSDDWDDSMDEGDQAARSLARAKAAAAVNLRNAKLATDRTQQAAAAAAAATASIGAVVMDAEVAAGKRAATGEYLDQTAGSGSGSSDPETVAQLSAAADRISLLAEDAITGSGAQLSADVPSVPHPPNGGSPAEFATALPASSAEACMQEDDDETAMLGTPTPVMLASDAASPIAEELSSAEPLASLAEDKEDAAYGNTSSTDQVQSMRGMTAAAGSALDMDSSVTSTDQVKSVRGMTTPAGTAGTAAQQEAEPARGFFRSTTLRFPWMATLTEKPDRDAGVYAAEARAAAAAAAAEKLASSGPANSLASDEEDDNEEAAFSLGASSADPLRDSTEEEEPPQQAQQRWGPLARAKTMRFPWSAALAEKPDRSAGLTAAEAREAAAEADFAKAATVSAIERQAAAAAQKLSSAQAAQGSTPFAAQASAEVTAMLPSEEVQAEAEPAFSAVVEATEAGSAQGISATDLRTEPPAAGPEASRQQAQSPQRQGFLSRAKTMRFPWSATLAEKPDREARARLPSSDEPDSAAGNSGMGAVVGEAIAEVVEEKGKASPLLMMLGMASAVLQPFGLSWQAKPARGAGRQATVSSQGAGRTLTVSTRPAPPAKRPRVRKPAVKARRALTAEEVEASKDWTRYQKYDLFHQLLQRSAAAPAYQAAEWDPVQGLVRSIPPSGVQKYDALRHLLRAMIRPATGHSKYDMVWDLLRGAQAFDARLGYSKYDPIYALLNALTLEADWSGVDDPLQDLFQWGRDSDDWGVSKYDPVAALFEAVNTHTGFPPSKYDPLPGIWTSNAPSSRPKFDPLQAAFRAEAPSGRAGFDPLGALFEYVGSKGAPLRRAGPADDAEEGPAGYAAEAEHAQQAPHDPLVNFLGSVEPPTGQRSGWDPLAGLFSVKPHSHATARPAYDPVGRILHADPPTGVRASLDPLTGLFAAEPHLHRSAGDPIGDLLRADPPTGTRAALDPLSAAFRLQPHTSHAAYADPLDRIWSAEAPRGRAGFDPLAAVLAAEPPRGSGWLDPLPDMFRRMFWAGKRAQQAQQELAVAGSGQQQEILDLERQQAEAQERIDVLKREQRAEIERMLQQRRHDQLAAWQQQQQQALRELGALGDATAQRPSSVQDSSPLAQMAAASGAATKPQQRPSSGAAGGWKRESDAAGGAAGAQRGSEGSAAAYDPVPDLLRLQGGLSSLDLECDPAAVIVRRNGASGSFQVIAAEFRQLAGDTALEAAYPAIFALMHSCEADHLMWTDGSVRLDLSQPELTPLQCVDRAQLASAATAVAGLVQDIRAPYPELHGLLEAREAETAVHALCALAAVLPVVSTAEVMEYAAASSQ</sequence>
<reference evidence="3 4" key="1">
    <citation type="journal article" date="2024" name="Nat. Commun.">
        <title>Phylogenomics reveals the evolutionary origins of lichenization in chlorophyte algae.</title>
        <authorList>
            <person name="Puginier C."/>
            <person name="Libourel C."/>
            <person name="Otte J."/>
            <person name="Skaloud P."/>
            <person name="Haon M."/>
            <person name="Grisel S."/>
            <person name="Petersen M."/>
            <person name="Berrin J.G."/>
            <person name="Delaux P.M."/>
            <person name="Dal Grande F."/>
            <person name="Keller J."/>
        </authorList>
    </citation>
    <scope>NUCLEOTIDE SEQUENCE [LARGE SCALE GENOMIC DNA]</scope>
    <source>
        <strain evidence="3 4">SAG 2043</strain>
    </source>
</reference>